<dbReference type="AlphaFoldDB" id="A0A9P7KG06"/>
<protein>
    <submittedName>
        <fullName evidence="1">Uncharacterized protein</fullName>
    </submittedName>
</protein>
<sequence length="78" mass="8787">MVFIRASNATITDHLNKKPATTYNPRIEPDLFTDPIITVRSQPLPDFGVDTTLDDIIVKLADYGETIPLEKIVPDEEF</sequence>
<dbReference type="OrthoDB" id="2891702at2759"/>
<proteinExistence type="predicted"/>
<dbReference type="EMBL" id="JABCKV010000010">
    <property type="protein sequence ID" value="KAG5647385.1"/>
    <property type="molecule type" value="Genomic_DNA"/>
</dbReference>
<gene>
    <name evidence="1" type="ORF">DXG03_000455</name>
</gene>
<accession>A0A9P7KG06</accession>
<comment type="caution">
    <text evidence="1">The sequence shown here is derived from an EMBL/GenBank/DDBJ whole genome shotgun (WGS) entry which is preliminary data.</text>
</comment>
<keyword evidence="2" id="KW-1185">Reference proteome</keyword>
<dbReference type="Proteomes" id="UP000775547">
    <property type="component" value="Unassembled WGS sequence"/>
</dbReference>
<reference evidence="1" key="2">
    <citation type="submission" date="2021-10" db="EMBL/GenBank/DDBJ databases">
        <title>Phylogenomics reveals ancestral predisposition of the termite-cultivated fungus Termitomyces towards a domesticated lifestyle.</title>
        <authorList>
            <person name="Auxier B."/>
            <person name="Grum-Grzhimaylo A."/>
            <person name="Cardenas M.E."/>
            <person name="Lodge J.D."/>
            <person name="Laessoe T."/>
            <person name="Pedersen O."/>
            <person name="Smith M.E."/>
            <person name="Kuyper T.W."/>
            <person name="Franco-Molano E.A."/>
            <person name="Baroni T.J."/>
            <person name="Aanen D.K."/>
        </authorList>
    </citation>
    <scope>NUCLEOTIDE SEQUENCE</scope>
    <source>
        <strain evidence="1">AP01</strain>
        <tissue evidence="1">Mycelium</tissue>
    </source>
</reference>
<reference evidence="1" key="1">
    <citation type="submission" date="2020-07" db="EMBL/GenBank/DDBJ databases">
        <authorList>
            <person name="Nieuwenhuis M."/>
            <person name="Van De Peppel L.J.J."/>
        </authorList>
    </citation>
    <scope>NUCLEOTIDE SEQUENCE</scope>
    <source>
        <strain evidence="1">AP01</strain>
        <tissue evidence="1">Mycelium</tissue>
    </source>
</reference>
<name>A0A9P7KG06_9AGAR</name>
<evidence type="ECO:0000313" key="2">
    <source>
        <dbReference type="Proteomes" id="UP000775547"/>
    </source>
</evidence>
<organism evidence="1 2">
    <name type="scientific">Asterophora parasitica</name>
    <dbReference type="NCBI Taxonomy" id="117018"/>
    <lineage>
        <taxon>Eukaryota</taxon>
        <taxon>Fungi</taxon>
        <taxon>Dikarya</taxon>
        <taxon>Basidiomycota</taxon>
        <taxon>Agaricomycotina</taxon>
        <taxon>Agaricomycetes</taxon>
        <taxon>Agaricomycetidae</taxon>
        <taxon>Agaricales</taxon>
        <taxon>Tricholomatineae</taxon>
        <taxon>Lyophyllaceae</taxon>
        <taxon>Asterophora</taxon>
    </lineage>
</organism>
<evidence type="ECO:0000313" key="1">
    <source>
        <dbReference type="EMBL" id="KAG5647385.1"/>
    </source>
</evidence>